<dbReference type="InterPro" id="IPR020103">
    <property type="entry name" value="PsdUridine_synth_cat_dom_sf"/>
</dbReference>
<dbReference type="PROSITE" id="PS01129">
    <property type="entry name" value="PSI_RLU"/>
    <property type="match status" value="1"/>
</dbReference>
<gene>
    <name evidence="7" type="ORF">SS37A_07660</name>
</gene>
<dbReference type="Gene3D" id="3.30.2350.10">
    <property type="entry name" value="Pseudouridine synthase"/>
    <property type="match status" value="1"/>
</dbReference>
<comment type="catalytic activity">
    <reaction evidence="5">
        <text>a uridine in RNA = a pseudouridine in RNA</text>
        <dbReference type="Rhea" id="RHEA:48348"/>
        <dbReference type="Rhea" id="RHEA-COMP:12068"/>
        <dbReference type="Rhea" id="RHEA-COMP:12069"/>
        <dbReference type="ChEBI" id="CHEBI:65314"/>
        <dbReference type="ChEBI" id="CHEBI:65315"/>
    </reaction>
</comment>
<comment type="similarity">
    <text evidence="1 5">Belongs to the pseudouridine synthase RluA family.</text>
</comment>
<dbReference type="SUPFAM" id="SSF55120">
    <property type="entry name" value="Pseudouridine synthase"/>
    <property type="match status" value="1"/>
</dbReference>
<comment type="function">
    <text evidence="5">Responsible for synthesis of pseudouridine from uracil.</text>
</comment>
<feature type="domain" description="Pseudouridine synthase RsuA/RluA-like" evidence="6">
    <location>
        <begin position="105"/>
        <end position="266"/>
    </location>
</feature>
<keyword evidence="4" id="KW-0694">RNA-binding</keyword>
<dbReference type="CDD" id="cd02869">
    <property type="entry name" value="PseudoU_synth_RluA_like"/>
    <property type="match status" value="1"/>
</dbReference>
<dbReference type="CDD" id="cd00165">
    <property type="entry name" value="S4"/>
    <property type="match status" value="1"/>
</dbReference>
<sequence>MTVDEIQQNDAEGERFGFVVGEGETGARLDRFLAERPELVEAHLSRSRIKALIEEGRVSLRGAAVSDPAKKLLAGDAVTLDVPPPAPAEPQAEDIALNVVHEDAHLIVIDKPAGLVVHPASGHESGTLVNALIAHCGESLSGVGGVKKPGIVHRIDKDTTGLLVVAKTDAAHHGLSALFADHGRTLSLTREYLAFVWGVPDRAHGTIETYLGRHSIQRERMAVVSESRGREAITHWEKIADYGVASLIRCQLETGRTHQIRVHMAHIGHPLIGDSTYGAGFKTKVAKLPEAARAAVEKLGRQALHAATLGFEHPITGEEMMFESELPQDLAALMAALEEI</sequence>
<accession>A0ABM8E5T8</accession>
<evidence type="ECO:0000256" key="1">
    <source>
        <dbReference type="ARBA" id="ARBA00010876"/>
    </source>
</evidence>
<dbReference type="SUPFAM" id="SSF55174">
    <property type="entry name" value="Alpha-L RNA-binding motif"/>
    <property type="match status" value="1"/>
</dbReference>
<comment type="catalytic activity">
    <reaction evidence="3">
        <text>uridine(1911/1915/1917) in 23S rRNA = pseudouridine(1911/1915/1917) in 23S rRNA</text>
        <dbReference type="Rhea" id="RHEA:42524"/>
        <dbReference type="Rhea" id="RHEA-COMP:10097"/>
        <dbReference type="Rhea" id="RHEA-COMP:10098"/>
        <dbReference type="ChEBI" id="CHEBI:65314"/>
        <dbReference type="ChEBI" id="CHEBI:65315"/>
        <dbReference type="EC" id="5.4.99.23"/>
    </reaction>
</comment>
<dbReference type="PANTHER" id="PTHR21600:SF44">
    <property type="entry name" value="RIBOSOMAL LARGE SUBUNIT PSEUDOURIDINE SYNTHASE D"/>
    <property type="match status" value="1"/>
</dbReference>
<dbReference type="InterPro" id="IPR050188">
    <property type="entry name" value="RluA_PseudoU_synthase"/>
</dbReference>
<keyword evidence="8" id="KW-1185">Reference proteome</keyword>
<keyword evidence="2 5" id="KW-0413">Isomerase</keyword>
<dbReference type="InterPro" id="IPR006225">
    <property type="entry name" value="PsdUridine_synth_RluC/D"/>
</dbReference>
<evidence type="ECO:0000256" key="3">
    <source>
        <dbReference type="ARBA" id="ARBA00036882"/>
    </source>
</evidence>
<dbReference type="Gene3D" id="3.10.290.10">
    <property type="entry name" value="RNA-binding S4 domain"/>
    <property type="match status" value="1"/>
</dbReference>
<dbReference type="InterPro" id="IPR006145">
    <property type="entry name" value="PsdUridine_synth_RsuA/RluA"/>
</dbReference>
<evidence type="ECO:0000313" key="7">
    <source>
        <dbReference type="EMBL" id="BDV33237.1"/>
    </source>
</evidence>
<dbReference type="InterPro" id="IPR036986">
    <property type="entry name" value="S4_RNA-bd_sf"/>
</dbReference>
<dbReference type="InterPro" id="IPR006224">
    <property type="entry name" value="PsdUridine_synth_RluA-like_CS"/>
</dbReference>
<organism evidence="7 8">
    <name type="scientific">Methylocystis iwaonis</name>
    <dbReference type="NCBI Taxonomy" id="2885079"/>
    <lineage>
        <taxon>Bacteria</taxon>
        <taxon>Pseudomonadati</taxon>
        <taxon>Pseudomonadota</taxon>
        <taxon>Alphaproteobacteria</taxon>
        <taxon>Hyphomicrobiales</taxon>
        <taxon>Methylocystaceae</taxon>
        <taxon>Methylocystis</taxon>
    </lineage>
</organism>
<evidence type="ECO:0000256" key="5">
    <source>
        <dbReference type="RuleBase" id="RU362028"/>
    </source>
</evidence>
<dbReference type="Proteomes" id="UP001317629">
    <property type="component" value="Chromosome"/>
</dbReference>
<evidence type="ECO:0000256" key="4">
    <source>
        <dbReference type="PROSITE-ProRule" id="PRU00182"/>
    </source>
</evidence>
<dbReference type="PROSITE" id="PS50889">
    <property type="entry name" value="S4"/>
    <property type="match status" value="1"/>
</dbReference>
<reference evidence="7 8" key="1">
    <citation type="journal article" date="2023" name="Int. J. Syst. Evol. Microbiol.">
        <title>Methylocystis iwaonis sp. nov., a type II methane-oxidizing bacterium from surface soil of a rice paddy field in Japan, and emended description of the genus Methylocystis (ex Whittenbury et al. 1970) Bowman et al. 1993.</title>
        <authorList>
            <person name="Kaise H."/>
            <person name="Sawadogo J.B."/>
            <person name="Alam M.S."/>
            <person name="Ueno C."/>
            <person name="Dianou D."/>
            <person name="Shinjo R."/>
            <person name="Asakawa S."/>
        </authorList>
    </citation>
    <scope>NUCLEOTIDE SEQUENCE [LARGE SCALE GENOMIC DNA]</scope>
    <source>
        <strain evidence="7 8">SS37A-Re</strain>
    </source>
</reference>
<dbReference type="EMBL" id="AP027142">
    <property type="protein sequence ID" value="BDV33237.1"/>
    <property type="molecule type" value="Genomic_DNA"/>
</dbReference>
<dbReference type="NCBIfam" id="TIGR00005">
    <property type="entry name" value="rluA_subfam"/>
    <property type="match status" value="1"/>
</dbReference>
<dbReference type="RefSeq" id="WP_281930599.1">
    <property type="nucleotide sequence ID" value="NZ_AP027142.1"/>
</dbReference>
<evidence type="ECO:0000259" key="6">
    <source>
        <dbReference type="Pfam" id="PF00849"/>
    </source>
</evidence>
<dbReference type="Pfam" id="PF00849">
    <property type="entry name" value="PseudoU_synth_2"/>
    <property type="match status" value="1"/>
</dbReference>
<proteinExistence type="inferred from homology"/>
<dbReference type="PANTHER" id="PTHR21600">
    <property type="entry name" value="MITOCHONDRIAL RNA PSEUDOURIDINE SYNTHASE"/>
    <property type="match status" value="1"/>
</dbReference>
<evidence type="ECO:0000313" key="8">
    <source>
        <dbReference type="Proteomes" id="UP001317629"/>
    </source>
</evidence>
<evidence type="ECO:0000256" key="2">
    <source>
        <dbReference type="ARBA" id="ARBA00023235"/>
    </source>
</evidence>
<name>A0ABM8E5T8_9HYPH</name>
<protein>
    <recommendedName>
        <fullName evidence="5">Pseudouridine synthase</fullName>
        <ecNumber evidence="5">5.4.99.-</ecNumber>
    </recommendedName>
</protein>
<dbReference type="EC" id="5.4.99.-" evidence="5"/>